<accession>A0A168ESS5</accession>
<evidence type="ECO:0000313" key="4">
    <source>
        <dbReference type="EMBL" id="OAA74167.1"/>
    </source>
</evidence>
<dbReference type="OrthoDB" id="6255506at2759"/>
<feature type="compositionally biased region" description="Acidic residues" evidence="2">
    <location>
        <begin position="384"/>
        <end position="393"/>
    </location>
</feature>
<dbReference type="InterPro" id="IPR013883">
    <property type="entry name" value="TF_Iwr1_dom"/>
</dbReference>
<evidence type="ECO:0000313" key="5">
    <source>
        <dbReference type="Proteomes" id="UP000076744"/>
    </source>
</evidence>
<dbReference type="GeneID" id="30017360"/>
<dbReference type="RefSeq" id="XP_018709125.1">
    <property type="nucleotide sequence ID" value="XM_018844675.1"/>
</dbReference>
<dbReference type="AlphaFoldDB" id="A0A168ESS5"/>
<feature type="compositionally biased region" description="Low complexity" evidence="2">
    <location>
        <begin position="194"/>
        <end position="205"/>
    </location>
</feature>
<keyword evidence="5" id="KW-1185">Reference proteome</keyword>
<name>A0A168ESS5_CORFA</name>
<sequence>MSLPPNVIRVKRKRVEESPVTFLQIDEGVKRHRSDSSHWVYQRRGSTAQPPPKSSPLRADSKPQIQLSTIQDDEPKRGKGAPLPIQDTDKLTPATATRAAEPRRFRVSKAMLAAAAAANGGAAGSVSKRDRYGAPTLFVERARRKKLAPKPRRSMLALNAEAAAAAAAAAAKDVEAKDLKRPGVAKRPRDVSKTTSAAASTEAEAPQQPKATPTDATSNPLPTSLRNRAEEDMSKITADMNEWVMREMGATLRSIEAERQKEARPPAPLSPSRFKPKAPAKRYHERHPDAAAAAATTDVEGDTNMTDASEDEDGDEDDWVIEEYVRIPANSVALDVAPSSDVGFLVLDGEEESLLFFGPQNDEGEDWDEDEEDENAENHYTADYPEDEVDSEDELNRNAYYFRNANASDDEEYDQDAFDDEDEDVYGANGGDDDDARMTRILEQMKRLRASQE</sequence>
<feature type="region of interest" description="Disordered" evidence="2">
    <location>
        <begin position="256"/>
        <end position="316"/>
    </location>
</feature>
<feature type="compositionally biased region" description="Basic residues" evidence="2">
    <location>
        <begin position="274"/>
        <end position="285"/>
    </location>
</feature>
<dbReference type="PANTHER" id="PTHR28063:SF1">
    <property type="entry name" value="RNA POLYMERASE II NUCLEAR LOCALIZATION PROTEIN IWR1"/>
    <property type="match status" value="1"/>
</dbReference>
<dbReference type="EMBL" id="AZHB01000001">
    <property type="protein sequence ID" value="OAA74167.1"/>
    <property type="molecule type" value="Genomic_DNA"/>
</dbReference>
<evidence type="ECO:0000256" key="2">
    <source>
        <dbReference type="SAM" id="MobiDB-lite"/>
    </source>
</evidence>
<dbReference type="GO" id="GO:0006606">
    <property type="term" value="P:protein import into nucleus"/>
    <property type="evidence" value="ECO:0007669"/>
    <property type="project" value="InterPro"/>
</dbReference>
<dbReference type="STRING" id="1081104.A0A168ESS5"/>
<gene>
    <name evidence="4" type="ORF">ISF_01068</name>
</gene>
<dbReference type="Proteomes" id="UP000076744">
    <property type="component" value="Unassembled WGS sequence"/>
</dbReference>
<feature type="compositionally biased region" description="Basic and acidic residues" evidence="2">
    <location>
        <begin position="172"/>
        <end position="192"/>
    </location>
</feature>
<feature type="compositionally biased region" description="Polar residues" evidence="2">
    <location>
        <begin position="209"/>
        <end position="226"/>
    </location>
</feature>
<dbReference type="GO" id="GO:0005737">
    <property type="term" value="C:cytoplasm"/>
    <property type="evidence" value="ECO:0007669"/>
    <property type="project" value="TreeGrafter"/>
</dbReference>
<comment type="similarity">
    <text evidence="1">Belongs to the IWR1/SLC7A6OS family.</text>
</comment>
<dbReference type="Pfam" id="PF08574">
    <property type="entry name" value="Iwr1"/>
    <property type="match status" value="1"/>
</dbReference>
<feature type="domain" description="Transcription factor Iwr1" evidence="3">
    <location>
        <begin position="317"/>
        <end position="388"/>
    </location>
</feature>
<feature type="region of interest" description="Disordered" evidence="2">
    <location>
        <begin position="118"/>
        <end position="137"/>
    </location>
</feature>
<feature type="region of interest" description="Disordered" evidence="2">
    <location>
        <begin position="356"/>
        <end position="436"/>
    </location>
</feature>
<feature type="compositionally biased region" description="Acidic residues" evidence="2">
    <location>
        <begin position="408"/>
        <end position="435"/>
    </location>
</feature>
<feature type="region of interest" description="Disordered" evidence="2">
    <location>
        <begin position="24"/>
        <end position="103"/>
    </location>
</feature>
<feature type="compositionally biased region" description="Low complexity" evidence="2">
    <location>
        <begin position="397"/>
        <end position="407"/>
    </location>
</feature>
<dbReference type="PANTHER" id="PTHR28063">
    <property type="entry name" value="RNA POLYMERASE II NUCLEAR LOCALIZATION PROTEIN IWR1"/>
    <property type="match status" value="1"/>
</dbReference>
<reference evidence="4 5" key="1">
    <citation type="journal article" date="2016" name="Genome Biol. Evol.">
        <title>Divergent and convergent evolution of fungal pathogenicity.</title>
        <authorList>
            <person name="Shang Y."/>
            <person name="Xiao G."/>
            <person name="Zheng P."/>
            <person name="Cen K."/>
            <person name="Zhan S."/>
            <person name="Wang C."/>
        </authorList>
    </citation>
    <scope>NUCLEOTIDE SEQUENCE [LARGE SCALE GENOMIC DNA]</scope>
    <source>
        <strain evidence="4 5">ARSEF 2679</strain>
    </source>
</reference>
<evidence type="ECO:0000259" key="3">
    <source>
        <dbReference type="Pfam" id="PF08574"/>
    </source>
</evidence>
<dbReference type="InterPro" id="IPR040150">
    <property type="entry name" value="Iwr1"/>
</dbReference>
<comment type="caution">
    <text evidence="4">The sequence shown here is derived from an EMBL/GenBank/DDBJ whole genome shotgun (WGS) entry which is preliminary data.</text>
</comment>
<feature type="compositionally biased region" description="Acidic residues" evidence="2">
    <location>
        <begin position="362"/>
        <end position="375"/>
    </location>
</feature>
<evidence type="ECO:0000256" key="1">
    <source>
        <dbReference type="ARBA" id="ARBA00010218"/>
    </source>
</evidence>
<feature type="region of interest" description="Disordered" evidence="2">
    <location>
        <begin position="167"/>
        <end position="234"/>
    </location>
</feature>
<protein>
    <submittedName>
        <fullName evidence="4">Transcription factor Iwr1</fullName>
    </submittedName>
</protein>
<proteinExistence type="inferred from homology"/>
<organism evidence="4 5">
    <name type="scientific">Cordyceps fumosorosea (strain ARSEF 2679)</name>
    <name type="common">Isaria fumosorosea</name>
    <dbReference type="NCBI Taxonomy" id="1081104"/>
    <lineage>
        <taxon>Eukaryota</taxon>
        <taxon>Fungi</taxon>
        <taxon>Dikarya</taxon>
        <taxon>Ascomycota</taxon>
        <taxon>Pezizomycotina</taxon>
        <taxon>Sordariomycetes</taxon>
        <taxon>Hypocreomycetidae</taxon>
        <taxon>Hypocreales</taxon>
        <taxon>Cordycipitaceae</taxon>
        <taxon>Cordyceps</taxon>
    </lineage>
</organism>